<reference evidence="5 6" key="1">
    <citation type="submission" date="2015-12" db="EMBL/GenBank/DDBJ databases">
        <title>Draft genome sequence of Streptomyces silvensis ATCC 53525, a producer of novel hormone antagonists.</title>
        <authorList>
            <person name="Johnston C.W."/>
            <person name="Li Y."/>
            <person name="Magarvey N.A."/>
        </authorList>
    </citation>
    <scope>NUCLEOTIDE SEQUENCE [LARGE SCALE GENOMIC DNA]</scope>
    <source>
        <strain evidence="5 6">ATCC 53525</strain>
    </source>
</reference>
<feature type="transmembrane region" description="Helical" evidence="3">
    <location>
        <begin position="94"/>
        <end position="112"/>
    </location>
</feature>
<dbReference type="InterPro" id="IPR027383">
    <property type="entry name" value="Znf_put"/>
</dbReference>
<dbReference type="Pfam" id="PF13490">
    <property type="entry name" value="zf-HC2"/>
    <property type="match status" value="1"/>
</dbReference>
<keyword evidence="3" id="KW-0472">Membrane</keyword>
<dbReference type="OrthoDB" id="5185837at2"/>
<dbReference type="EMBL" id="LOCL01000073">
    <property type="protein sequence ID" value="KUF13628.1"/>
    <property type="molecule type" value="Genomic_DNA"/>
</dbReference>
<gene>
    <name evidence="5" type="ORF">AT728_34875</name>
</gene>
<protein>
    <recommendedName>
        <fullName evidence="4">Putative zinc-finger domain-containing protein</fullName>
    </recommendedName>
</protein>
<evidence type="ECO:0000256" key="2">
    <source>
        <dbReference type="ARBA" id="ARBA00023163"/>
    </source>
</evidence>
<sequence>MRPLERHRDAGAYALGVLDAADAFRFEDHLVECGTCRARVADLDLPARALRAHGRSVPHVLDPAAPPTARLLGRLLDTAGHDRRQRRLVRLRRGLGAVAAAVALAAGSAVAVRDAGGGPQPLRAAAHDDRTRVAAVLTARERAWGTEVGLRVRDEGPARVCELVAVGTDGSRDTVTTWRGPGREMETGGGTGLRPGRIERFEVRAAGGGRLLTLRPR</sequence>
<dbReference type="AlphaFoldDB" id="A0A0W7WSV1"/>
<accession>A0A0W7WSV1</accession>
<evidence type="ECO:0000259" key="4">
    <source>
        <dbReference type="Pfam" id="PF13490"/>
    </source>
</evidence>
<name>A0A0W7WSV1_9ACTN</name>
<evidence type="ECO:0000313" key="6">
    <source>
        <dbReference type="Proteomes" id="UP000054804"/>
    </source>
</evidence>
<feature type="domain" description="Putative zinc-finger" evidence="4">
    <location>
        <begin position="11"/>
        <end position="37"/>
    </location>
</feature>
<evidence type="ECO:0000313" key="5">
    <source>
        <dbReference type="EMBL" id="KUF13628.1"/>
    </source>
</evidence>
<keyword evidence="3" id="KW-1133">Transmembrane helix</keyword>
<dbReference type="Proteomes" id="UP000054804">
    <property type="component" value="Unassembled WGS sequence"/>
</dbReference>
<organism evidence="5 6">
    <name type="scientific">Streptomyces silvensis</name>
    <dbReference type="NCBI Taxonomy" id="1765722"/>
    <lineage>
        <taxon>Bacteria</taxon>
        <taxon>Bacillati</taxon>
        <taxon>Actinomycetota</taxon>
        <taxon>Actinomycetes</taxon>
        <taxon>Kitasatosporales</taxon>
        <taxon>Streptomycetaceae</taxon>
        <taxon>Streptomyces</taxon>
    </lineage>
</organism>
<evidence type="ECO:0000256" key="1">
    <source>
        <dbReference type="ARBA" id="ARBA00023015"/>
    </source>
</evidence>
<keyword evidence="6" id="KW-1185">Reference proteome</keyword>
<dbReference type="InterPro" id="IPR041916">
    <property type="entry name" value="Anti_sigma_zinc_sf"/>
</dbReference>
<proteinExistence type="predicted"/>
<comment type="caution">
    <text evidence="5">The sequence shown here is derived from an EMBL/GenBank/DDBJ whole genome shotgun (WGS) entry which is preliminary data.</text>
</comment>
<keyword evidence="3" id="KW-0812">Transmembrane</keyword>
<dbReference type="RefSeq" id="WP_058852174.1">
    <property type="nucleotide sequence ID" value="NZ_LOCL01000073.1"/>
</dbReference>
<dbReference type="Gene3D" id="1.10.10.1320">
    <property type="entry name" value="Anti-sigma factor, zinc-finger domain"/>
    <property type="match status" value="1"/>
</dbReference>
<evidence type="ECO:0000256" key="3">
    <source>
        <dbReference type="SAM" id="Phobius"/>
    </source>
</evidence>
<keyword evidence="1" id="KW-0805">Transcription regulation</keyword>
<keyword evidence="2" id="KW-0804">Transcription</keyword>
<dbReference type="STRING" id="1765722.AT728_34875"/>